<evidence type="ECO:0000313" key="4">
    <source>
        <dbReference type="Proteomes" id="UP001597469"/>
    </source>
</evidence>
<dbReference type="Pfam" id="PF18962">
    <property type="entry name" value="Por_Secre_tail"/>
    <property type="match status" value="1"/>
</dbReference>
<reference evidence="4" key="1">
    <citation type="journal article" date="2019" name="Int. J. Syst. Evol. Microbiol.">
        <title>The Global Catalogue of Microorganisms (GCM) 10K type strain sequencing project: providing services to taxonomists for standard genome sequencing and annotation.</title>
        <authorList>
            <consortium name="The Broad Institute Genomics Platform"/>
            <consortium name="The Broad Institute Genome Sequencing Center for Infectious Disease"/>
            <person name="Wu L."/>
            <person name="Ma J."/>
        </authorList>
    </citation>
    <scope>NUCLEOTIDE SEQUENCE [LARGE SCALE GENOMIC DNA]</scope>
    <source>
        <strain evidence="4">KCTC 42805</strain>
    </source>
</reference>
<gene>
    <name evidence="3" type="ORF">ACFSUS_16295</name>
</gene>
<feature type="signal peptide" evidence="1">
    <location>
        <begin position="1"/>
        <end position="24"/>
    </location>
</feature>
<dbReference type="Gene3D" id="2.60.40.3080">
    <property type="match status" value="1"/>
</dbReference>
<dbReference type="RefSeq" id="WP_381524379.1">
    <property type="nucleotide sequence ID" value="NZ_JBHULN010000009.1"/>
</dbReference>
<evidence type="ECO:0000256" key="1">
    <source>
        <dbReference type="SAM" id="SignalP"/>
    </source>
</evidence>
<keyword evidence="4" id="KW-1185">Reference proteome</keyword>
<keyword evidence="1" id="KW-0732">Signal</keyword>
<dbReference type="Proteomes" id="UP001597469">
    <property type="component" value="Unassembled WGS sequence"/>
</dbReference>
<proteinExistence type="predicted"/>
<evidence type="ECO:0000313" key="3">
    <source>
        <dbReference type="EMBL" id="MFD2572206.1"/>
    </source>
</evidence>
<accession>A0ABW5M6V7</accession>
<name>A0ABW5M6V7_9BACT</name>
<feature type="chain" id="PRO_5045419488" evidence="1">
    <location>
        <begin position="25"/>
        <end position="132"/>
    </location>
</feature>
<dbReference type="EMBL" id="JBHULN010000009">
    <property type="protein sequence ID" value="MFD2572206.1"/>
    <property type="molecule type" value="Genomic_DNA"/>
</dbReference>
<evidence type="ECO:0000259" key="2">
    <source>
        <dbReference type="Pfam" id="PF18962"/>
    </source>
</evidence>
<protein>
    <submittedName>
        <fullName evidence="3">T9SS type A sorting domain-containing protein</fullName>
    </submittedName>
</protein>
<dbReference type="InterPro" id="IPR026444">
    <property type="entry name" value="Secre_tail"/>
</dbReference>
<comment type="caution">
    <text evidence="3">The sequence shown here is derived from an EMBL/GenBank/DDBJ whole genome shotgun (WGS) entry which is preliminary data.</text>
</comment>
<sequence>MKTFIKSLLVAFTLGVVTFSTSSAAINPGSRPTAAATYKTGIFSTADGKLQIALDKEKTGPVDIKLKNAEGKVLYAQHLGKKEQTARLRLNLSDLPDGAYQIEITNGVDTTTHKLTLSTNQPSTPSRLVAIN</sequence>
<feature type="domain" description="Secretion system C-terminal sorting" evidence="2">
    <location>
        <begin position="47"/>
        <end position="115"/>
    </location>
</feature>
<organism evidence="3 4">
    <name type="scientific">Spirosoma soli</name>
    <dbReference type="NCBI Taxonomy" id="1770529"/>
    <lineage>
        <taxon>Bacteria</taxon>
        <taxon>Pseudomonadati</taxon>
        <taxon>Bacteroidota</taxon>
        <taxon>Cytophagia</taxon>
        <taxon>Cytophagales</taxon>
        <taxon>Cytophagaceae</taxon>
        <taxon>Spirosoma</taxon>
    </lineage>
</organism>